<dbReference type="CDD" id="cd00082">
    <property type="entry name" value="HisKA"/>
    <property type="match status" value="1"/>
</dbReference>
<dbReference type="InterPro" id="IPR004358">
    <property type="entry name" value="Sig_transdc_His_kin-like_C"/>
</dbReference>
<dbReference type="PRINTS" id="PR00344">
    <property type="entry name" value="BCTRLSENSOR"/>
</dbReference>
<dbReference type="InterPro" id="IPR005467">
    <property type="entry name" value="His_kinase_dom"/>
</dbReference>
<dbReference type="InterPro" id="IPR001610">
    <property type="entry name" value="PAC"/>
</dbReference>
<comment type="catalytic activity">
    <reaction evidence="1">
        <text>ATP + protein L-histidine = ADP + protein N-phospho-L-histidine.</text>
        <dbReference type="EC" id="2.7.13.3"/>
    </reaction>
</comment>
<feature type="domain" description="PAS" evidence="7">
    <location>
        <begin position="265"/>
        <end position="335"/>
    </location>
</feature>
<reference evidence="10" key="1">
    <citation type="journal article" date="2019" name="Int. J. Syst. Evol. Microbiol.">
        <title>The Global Catalogue of Microorganisms (GCM) 10K type strain sequencing project: providing services to taxonomists for standard genome sequencing and annotation.</title>
        <authorList>
            <consortium name="The Broad Institute Genomics Platform"/>
            <consortium name="The Broad Institute Genome Sequencing Center for Infectious Disease"/>
            <person name="Wu L."/>
            <person name="Ma J."/>
        </authorList>
    </citation>
    <scope>NUCLEOTIDE SEQUENCE [LARGE SCALE GENOMIC DNA]</scope>
    <source>
        <strain evidence="10">KCTC 32239</strain>
    </source>
</reference>
<keyword evidence="5" id="KW-0418">Kinase</keyword>
<feature type="domain" description="Histidine kinase" evidence="6">
    <location>
        <begin position="395"/>
        <end position="614"/>
    </location>
</feature>
<dbReference type="PANTHER" id="PTHR43047:SF72">
    <property type="entry name" value="OSMOSENSING HISTIDINE PROTEIN KINASE SLN1"/>
    <property type="match status" value="1"/>
</dbReference>
<dbReference type="Proteomes" id="UP000619761">
    <property type="component" value="Unassembled WGS sequence"/>
</dbReference>
<accession>A0ABQ3ATH3</accession>
<gene>
    <name evidence="9" type="ORF">GCM10011613_04160</name>
</gene>
<dbReference type="InterPro" id="IPR013767">
    <property type="entry name" value="PAS_fold"/>
</dbReference>
<dbReference type="SUPFAM" id="SSF55874">
    <property type="entry name" value="ATPase domain of HSP90 chaperone/DNA topoisomerase II/histidine kinase"/>
    <property type="match status" value="1"/>
</dbReference>
<keyword evidence="10" id="KW-1185">Reference proteome</keyword>
<name>A0ABQ3ATH3_9GAMM</name>
<dbReference type="CDD" id="cd16922">
    <property type="entry name" value="HATPase_EvgS-ArcB-TorS-like"/>
    <property type="match status" value="1"/>
</dbReference>
<dbReference type="SUPFAM" id="SSF47384">
    <property type="entry name" value="Homodimeric domain of signal transducing histidine kinase"/>
    <property type="match status" value="1"/>
</dbReference>
<evidence type="ECO:0000313" key="9">
    <source>
        <dbReference type="EMBL" id="GGY63618.1"/>
    </source>
</evidence>
<dbReference type="SMART" id="SM00091">
    <property type="entry name" value="PAS"/>
    <property type="match status" value="2"/>
</dbReference>
<dbReference type="NCBIfam" id="TIGR00229">
    <property type="entry name" value="sensory_box"/>
    <property type="match status" value="2"/>
</dbReference>
<dbReference type="PROSITE" id="PS50113">
    <property type="entry name" value="PAC"/>
    <property type="match status" value="2"/>
</dbReference>
<evidence type="ECO:0000259" key="6">
    <source>
        <dbReference type="PROSITE" id="PS50109"/>
    </source>
</evidence>
<feature type="domain" description="PAS" evidence="7">
    <location>
        <begin position="154"/>
        <end position="195"/>
    </location>
</feature>
<dbReference type="PROSITE" id="PS50109">
    <property type="entry name" value="HIS_KIN"/>
    <property type="match status" value="1"/>
</dbReference>
<evidence type="ECO:0000256" key="1">
    <source>
        <dbReference type="ARBA" id="ARBA00000085"/>
    </source>
</evidence>
<dbReference type="SMART" id="SM00387">
    <property type="entry name" value="HATPase_c"/>
    <property type="match status" value="1"/>
</dbReference>
<dbReference type="InterPro" id="IPR035965">
    <property type="entry name" value="PAS-like_dom_sf"/>
</dbReference>
<dbReference type="InterPro" id="IPR036097">
    <property type="entry name" value="HisK_dim/P_sf"/>
</dbReference>
<dbReference type="CDD" id="cd00130">
    <property type="entry name" value="PAS"/>
    <property type="match status" value="2"/>
</dbReference>
<dbReference type="RefSeq" id="WP_189415627.1">
    <property type="nucleotide sequence ID" value="NZ_BMYZ01000001.1"/>
</dbReference>
<evidence type="ECO:0000256" key="2">
    <source>
        <dbReference type="ARBA" id="ARBA00012438"/>
    </source>
</evidence>
<dbReference type="Pfam" id="PF00989">
    <property type="entry name" value="PAS"/>
    <property type="match status" value="1"/>
</dbReference>
<dbReference type="Pfam" id="PF13426">
    <property type="entry name" value="PAS_9"/>
    <property type="match status" value="1"/>
</dbReference>
<comment type="caution">
    <text evidence="9">The sequence shown here is derived from an EMBL/GenBank/DDBJ whole genome shotgun (WGS) entry which is preliminary data.</text>
</comment>
<proteinExistence type="predicted"/>
<dbReference type="PANTHER" id="PTHR43047">
    <property type="entry name" value="TWO-COMPONENT HISTIDINE PROTEIN KINASE"/>
    <property type="match status" value="1"/>
</dbReference>
<evidence type="ECO:0000259" key="7">
    <source>
        <dbReference type="PROSITE" id="PS50112"/>
    </source>
</evidence>
<dbReference type="Gene3D" id="3.30.565.10">
    <property type="entry name" value="Histidine kinase-like ATPase, C-terminal domain"/>
    <property type="match status" value="1"/>
</dbReference>
<dbReference type="InterPro" id="IPR003661">
    <property type="entry name" value="HisK_dim/P_dom"/>
</dbReference>
<evidence type="ECO:0000313" key="10">
    <source>
        <dbReference type="Proteomes" id="UP000619761"/>
    </source>
</evidence>
<evidence type="ECO:0000259" key="8">
    <source>
        <dbReference type="PROSITE" id="PS50113"/>
    </source>
</evidence>
<feature type="domain" description="PAC" evidence="8">
    <location>
        <begin position="339"/>
        <end position="391"/>
    </location>
</feature>
<dbReference type="EMBL" id="BMYZ01000001">
    <property type="protein sequence ID" value="GGY63618.1"/>
    <property type="molecule type" value="Genomic_DNA"/>
</dbReference>
<dbReference type="Gene3D" id="1.10.287.130">
    <property type="match status" value="1"/>
</dbReference>
<dbReference type="SMART" id="SM00388">
    <property type="entry name" value="HisKA"/>
    <property type="match status" value="1"/>
</dbReference>
<dbReference type="Pfam" id="PF02518">
    <property type="entry name" value="HATPase_c"/>
    <property type="match status" value="1"/>
</dbReference>
<dbReference type="Gene3D" id="3.30.450.20">
    <property type="entry name" value="PAS domain"/>
    <property type="match status" value="2"/>
</dbReference>
<keyword evidence="4" id="KW-0808">Transferase</keyword>
<protein>
    <recommendedName>
        <fullName evidence="2">histidine kinase</fullName>
        <ecNumber evidence="2">2.7.13.3</ecNumber>
    </recommendedName>
</protein>
<evidence type="ECO:0000256" key="3">
    <source>
        <dbReference type="ARBA" id="ARBA00022553"/>
    </source>
</evidence>
<dbReference type="SUPFAM" id="SSF55785">
    <property type="entry name" value="PYP-like sensor domain (PAS domain)"/>
    <property type="match status" value="2"/>
</dbReference>
<evidence type="ECO:0000256" key="4">
    <source>
        <dbReference type="ARBA" id="ARBA00022679"/>
    </source>
</evidence>
<sequence>MHPTLARQLRRLCGVDSEADLSQYLDNLQQAKLSPELRLFVEGLQELLKRVDSTYEQSDRDLMLRSRSLEQSSSELNEINQKMRGDIASRNRVLQSVREAASRLLDQSEQVHRIPDADDLEGFSSLLSTLIEQQEQRRLELFNQRFAMDQHAIVSITDTQGIIRYVNDKFCDISGYARDELVGKNHNIIHSHEHDHHFFEALWNTIIAGKVWRGEICNQSKSGHPYWVNATIVPFLDDHGKPYQFIGILTDISASKHMAEKIIASERQHRNLIESVSEVIFQMDSEGSLLFLNSAWEAITHFTIAETLGRNFLDFVHINDFDQAVSIFKNLCDKTIDTYKGELRFNSKTEKYCWLELTLQSEIDEDTNTLAFTGTLNDVTERRRIAQVQSEFVSVVSHELRTPITSIRGALGLLDAGMAGPIADEPLKLIKIAHKNSQRLVALVNDILDMEKLMAGKMSLNMDYINLASLVELAIESNSAYAHTYNTRFELCDHPSGIKVIADADRLMQVMSNLFSNAAKFSPPDRAVEISLSIADNKAKVSVRDHGAGIPIEFRARIFSAFAQADSSDTRKQGGTGLGLKISKTLIEKMGGNIGFESELGVGTCFWFSLPLANSP</sequence>
<dbReference type="SMART" id="SM00086">
    <property type="entry name" value="PAC"/>
    <property type="match status" value="2"/>
</dbReference>
<organism evidence="9 10">
    <name type="scientific">Cellvibrio zantedeschiae</name>
    <dbReference type="NCBI Taxonomy" id="1237077"/>
    <lineage>
        <taxon>Bacteria</taxon>
        <taxon>Pseudomonadati</taxon>
        <taxon>Pseudomonadota</taxon>
        <taxon>Gammaproteobacteria</taxon>
        <taxon>Cellvibrionales</taxon>
        <taxon>Cellvibrionaceae</taxon>
        <taxon>Cellvibrio</taxon>
    </lineage>
</organism>
<dbReference type="InterPro" id="IPR036890">
    <property type="entry name" value="HATPase_C_sf"/>
</dbReference>
<dbReference type="PROSITE" id="PS50112">
    <property type="entry name" value="PAS"/>
    <property type="match status" value="2"/>
</dbReference>
<keyword evidence="3" id="KW-0597">Phosphoprotein</keyword>
<dbReference type="Pfam" id="PF00512">
    <property type="entry name" value="HisKA"/>
    <property type="match status" value="1"/>
</dbReference>
<dbReference type="InterPro" id="IPR003594">
    <property type="entry name" value="HATPase_dom"/>
</dbReference>
<dbReference type="InterPro" id="IPR000014">
    <property type="entry name" value="PAS"/>
</dbReference>
<dbReference type="EC" id="2.7.13.3" evidence="2"/>
<dbReference type="InterPro" id="IPR000700">
    <property type="entry name" value="PAS-assoc_C"/>
</dbReference>
<feature type="domain" description="PAC" evidence="8">
    <location>
        <begin position="212"/>
        <end position="264"/>
    </location>
</feature>
<evidence type="ECO:0000256" key="5">
    <source>
        <dbReference type="ARBA" id="ARBA00022777"/>
    </source>
</evidence>